<proteinExistence type="predicted"/>
<sequence>MAPANDLVDRLRSSSKLRQPTPTEAAWFSLQARAGKDSAPAVDSAARVSVRPRCASLSLILREVDGKVEMLVIKRAVSLRDKWSGHIALPGGRQEPGETELQTAVRECQEEVGISLMSSRFALLGRLKDSKTSTSKDALTVSCFAFVQTDKSDIPVTIQEAEVAFAWWVDTAIFYPDPAPREVGFAVTSMVKAARKPHWKGLMWLFGANTVFFPCFFLPPPSVSGRKQSLVDDSTIDVPTPVAYPLDAKTFVMWGLTFGVVSDLVVAGGGRGFAHRQPPYFRFHSVRADTLANMFCRIRRWPWNLRRALSSSLATLRLRQ</sequence>
<feature type="transmembrane region" description="Helical" evidence="1">
    <location>
        <begin position="202"/>
        <end position="219"/>
    </location>
</feature>
<protein>
    <recommendedName>
        <fullName evidence="2">Nudix hydrolase domain-containing protein</fullName>
    </recommendedName>
</protein>
<dbReference type="PANTHER" id="PTHR12992">
    <property type="entry name" value="NUDIX HYDROLASE"/>
    <property type="match status" value="1"/>
</dbReference>
<keyword evidence="1" id="KW-0472">Membrane</keyword>
<dbReference type="STRING" id="2880.D8LKY4"/>
<dbReference type="EMBL" id="FN649760">
    <property type="protein sequence ID" value="CBN80117.1"/>
    <property type="molecule type" value="Genomic_DNA"/>
</dbReference>
<accession>D8LKY4</accession>
<gene>
    <name evidence="3" type="ORF">Esi_0031_0124</name>
</gene>
<dbReference type="GO" id="GO:0010945">
    <property type="term" value="F:coenzyme A diphosphatase activity"/>
    <property type="evidence" value="ECO:0007669"/>
    <property type="project" value="InterPro"/>
</dbReference>
<dbReference type="AlphaFoldDB" id="D8LKY4"/>
<dbReference type="OrthoDB" id="77989at2759"/>
<keyword evidence="1" id="KW-0812">Transmembrane</keyword>
<dbReference type="Gene3D" id="3.90.79.10">
    <property type="entry name" value="Nucleoside Triphosphate Pyrophosphohydrolase"/>
    <property type="match status" value="1"/>
</dbReference>
<dbReference type="InterPro" id="IPR045121">
    <property type="entry name" value="CoAse"/>
</dbReference>
<dbReference type="InterPro" id="IPR015797">
    <property type="entry name" value="NUDIX_hydrolase-like_dom_sf"/>
</dbReference>
<dbReference type="CDD" id="cd03426">
    <property type="entry name" value="NUDIX_CoAse_Nudt7"/>
    <property type="match status" value="1"/>
</dbReference>
<dbReference type="InterPro" id="IPR000086">
    <property type="entry name" value="NUDIX_hydrolase_dom"/>
</dbReference>
<keyword evidence="1" id="KW-1133">Transmembrane helix</keyword>
<dbReference type="Pfam" id="PF00293">
    <property type="entry name" value="NUDIX"/>
    <property type="match status" value="1"/>
</dbReference>
<evidence type="ECO:0000256" key="1">
    <source>
        <dbReference type="SAM" id="Phobius"/>
    </source>
</evidence>
<evidence type="ECO:0000313" key="4">
    <source>
        <dbReference type="Proteomes" id="UP000002630"/>
    </source>
</evidence>
<evidence type="ECO:0000259" key="2">
    <source>
        <dbReference type="PROSITE" id="PS51462"/>
    </source>
</evidence>
<organism evidence="3 4">
    <name type="scientific">Ectocarpus siliculosus</name>
    <name type="common">Brown alga</name>
    <name type="synonym">Conferva siliculosa</name>
    <dbReference type="NCBI Taxonomy" id="2880"/>
    <lineage>
        <taxon>Eukaryota</taxon>
        <taxon>Sar</taxon>
        <taxon>Stramenopiles</taxon>
        <taxon>Ochrophyta</taxon>
        <taxon>PX clade</taxon>
        <taxon>Phaeophyceae</taxon>
        <taxon>Ectocarpales</taxon>
        <taxon>Ectocarpaceae</taxon>
        <taxon>Ectocarpus</taxon>
    </lineage>
</organism>
<reference evidence="3 4" key="1">
    <citation type="journal article" date="2010" name="Nature">
        <title>The Ectocarpus genome and the independent evolution of multicellularity in brown algae.</title>
        <authorList>
            <person name="Cock J.M."/>
            <person name="Sterck L."/>
            <person name="Rouze P."/>
            <person name="Scornet D."/>
            <person name="Allen A.E."/>
            <person name="Amoutzias G."/>
            <person name="Anthouard V."/>
            <person name="Artiguenave F."/>
            <person name="Aury J.M."/>
            <person name="Badger J.H."/>
            <person name="Beszteri B."/>
            <person name="Billiau K."/>
            <person name="Bonnet E."/>
            <person name="Bothwell J.H."/>
            <person name="Bowler C."/>
            <person name="Boyen C."/>
            <person name="Brownlee C."/>
            <person name="Carrano C.J."/>
            <person name="Charrier B."/>
            <person name="Cho G.Y."/>
            <person name="Coelho S.M."/>
            <person name="Collen J."/>
            <person name="Corre E."/>
            <person name="Da Silva C."/>
            <person name="Delage L."/>
            <person name="Delaroque N."/>
            <person name="Dittami S.M."/>
            <person name="Doulbeau S."/>
            <person name="Elias M."/>
            <person name="Farnham G."/>
            <person name="Gachon C.M."/>
            <person name="Gschloessl B."/>
            <person name="Heesch S."/>
            <person name="Jabbari K."/>
            <person name="Jubin C."/>
            <person name="Kawai H."/>
            <person name="Kimura K."/>
            <person name="Kloareg B."/>
            <person name="Kupper F.C."/>
            <person name="Lang D."/>
            <person name="Le Bail A."/>
            <person name="Leblanc C."/>
            <person name="Lerouge P."/>
            <person name="Lohr M."/>
            <person name="Lopez P.J."/>
            <person name="Martens C."/>
            <person name="Maumus F."/>
            <person name="Michel G."/>
            <person name="Miranda-Saavedra D."/>
            <person name="Morales J."/>
            <person name="Moreau H."/>
            <person name="Motomura T."/>
            <person name="Nagasato C."/>
            <person name="Napoli C.A."/>
            <person name="Nelson D.R."/>
            <person name="Nyvall-Collen P."/>
            <person name="Peters A.F."/>
            <person name="Pommier C."/>
            <person name="Potin P."/>
            <person name="Poulain J."/>
            <person name="Quesneville H."/>
            <person name="Read B."/>
            <person name="Rensing S.A."/>
            <person name="Ritter A."/>
            <person name="Rousvoal S."/>
            <person name="Samanta M."/>
            <person name="Samson G."/>
            <person name="Schroeder D.C."/>
            <person name="Segurens B."/>
            <person name="Strittmatter M."/>
            <person name="Tonon T."/>
            <person name="Tregear J.W."/>
            <person name="Valentin K."/>
            <person name="von Dassow P."/>
            <person name="Yamagishi T."/>
            <person name="Van de Peer Y."/>
            <person name="Wincker P."/>
        </authorList>
    </citation>
    <scope>NUCLEOTIDE SEQUENCE [LARGE SCALE GENOMIC DNA]</scope>
    <source>
        <strain evidence="4">Ec32 / CCAP1310/4</strain>
    </source>
</reference>
<keyword evidence="4" id="KW-1185">Reference proteome</keyword>
<dbReference type="PROSITE" id="PS51462">
    <property type="entry name" value="NUDIX"/>
    <property type="match status" value="1"/>
</dbReference>
<feature type="domain" description="Nudix hydrolase" evidence="2">
    <location>
        <begin position="51"/>
        <end position="191"/>
    </location>
</feature>
<dbReference type="SUPFAM" id="SSF55811">
    <property type="entry name" value="Nudix"/>
    <property type="match status" value="1"/>
</dbReference>
<evidence type="ECO:0000313" key="3">
    <source>
        <dbReference type="EMBL" id="CBN80117.1"/>
    </source>
</evidence>
<dbReference type="InParanoid" id="D8LKY4"/>
<dbReference type="Proteomes" id="UP000002630">
    <property type="component" value="Unassembled WGS sequence"/>
</dbReference>
<feature type="transmembrane region" description="Helical" evidence="1">
    <location>
        <begin position="251"/>
        <end position="274"/>
    </location>
</feature>
<name>D8LKY4_ECTSI</name>
<dbReference type="PANTHER" id="PTHR12992:SF44">
    <property type="entry name" value="NUDIX HYDROLASE DOMAIN-CONTAINING PROTEIN"/>
    <property type="match status" value="1"/>
</dbReference>